<dbReference type="STRING" id="218672.SAMN04489759_102128"/>
<dbReference type="EMBL" id="FNBP01000002">
    <property type="protein sequence ID" value="SDF40726.1"/>
    <property type="molecule type" value="Genomic_DNA"/>
</dbReference>
<keyword evidence="2" id="KW-1185">Reference proteome</keyword>
<dbReference type="OrthoDB" id="9802385at2"/>
<reference evidence="2" key="1">
    <citation type="submission" date="2016-10" db="EMBL/GenBank/DDBJ databases">
        <authorList>
            <person name="Varghese N."/>
            <person name="Submissions S."/>
        </authorList>
    </citation>
    <scope>NUCLEOTIDE SEQUENCE [LARGE SCALE GENOMIC DNA]</scope>
    <source>
        <strain evidence="2">DSM 16477</strain>
    </source>
</reference>
<dbReference type="GO" id="GO:0008893">
    <property type="term" value="F:guanosine-3',5'-bis(diphosphate) 3'-diphosphatase activity"/>
    <property type="evidence" value="ECO:0007669"/>
    <property type="project" value="TreeGrafter"/>
</dbReference>
<evidence type="ECO:0000313" key="1">
    <source>
        <dbReference type="EMBL" id="SDF40726.1"/>
    </source>
</evidence>
<dbReference type="PANTHER" id="PTHR46246:SF1">
    <property type="entry name" value="GUANOSINE-3',5'-BIS(DIPHOSPHATE) 3'-PYROPHOSPHOHYDROLASE MESH1"/>
    <property type="match status" value="1"/>
</dbReference>
<name>A0A1G7KUF5_9RHOB</name>
<dbReference type="SUPFAM" id="SSF109604">
    <property type="entry name" value="HD-domain/PDEase-like"/>
    <property type="match status" value="1"/>
</dbReference>
<evidence type="ECO:0000313" key="2">
    <source>
        <dbReference type="Proteomes" id="UP000199399"/>
    </source>
</evidence>
<gene>
    <name evidence="1" type="ORF">SAMN04489759_102128</name>
</gene>
<organism evidence="1 2">
    <name type="scientific">Sulfitobacter delicatus</name>
    <dbReference type="NCBI Taxonomy" id="218672"/>
    <lineage>
        <taxon>Bacteria</taxon>
        <taxon>Pseudomonadati</taxon>
        <taxon>Pseudomonadota</taxon>
        <taxon>Alphaproteobacteria</taxon>
        <taxon>Rhodobacterales</taxon>
        <taxon>Roseobacteraceae</taxon>
        <taxon>Sulfitobacter</taxon>
    </lineage>
</organism>
<dbReference type="AlphaFoldDB" id="A0A1G7KUF5"/>
<protein>
    <submittedName>
        <fullName evidence="1">HD domain-containing protein</fullName>
    </submittedName>
</protein>
<proteinExistence type="predicted"/>
<dbReference type="Gene3D" id="1.10.3210.10">
    <property type="entry name" value="Hypothetical protein af1432"/>
    <property type="match status" value="1"/>
</dbReference>
<dbReference type="Proteomes" id="UP000199399">
    <property type="component" value="Unassembled WGS sequence"/>
</dbReference>
<accession>A0A1G7KUF5</accession>
<dbReference type="PANTHER" id="PTHR46246">
    <property type="entry name" value="GUANOSINE-3',5'-BIS(DIPHOSPHATE) 3'-PYROPHOSPHOHYDROLASE MESH1"/>
    <property type="match status" value="1"/>
</dbReference>
<dbReference type="RefSeq" id="WP_093739403.1">
    <property type="nucleotide sequence ID" value="NZ_FNBP01000002.1"/>
</dbReference>
<sequence>MTAAQSDLVGAAFEMALAAHGRQTDRAGQLYIGHVARVTARLDNPRDQVVALLHDVVEDTDVTLDEIAARFGEGVAHSVGCLTHPENEALEDYIARVASDDCAVRVKLADLDDNDDDARLALLPEETRVRLKEKYRRSRVLLEQARG</sequence>
<dbReference type="InterPro" id="IPR052194">
    <property type="entry name" value="MESH1"/>
</dbReference>